<feature type="region of interest" description="Disordered" evidence="7">
    <location>
        <begin position="463"/>
        <end position="485"/>
    </location>
</feature>
<feature type="domain" description="Integral membrane bound transporter" evidence="10">
    <location>
        <begin position="225"/>
        <end position="349"/>
    </location>
</feature>
<feature type="transmembrane region" description="Helical" evidence="8">
    <location>
        <begin position="28"/>
        <end position="45"/>
    </location>
</feature>
<feature type="transmembrane region" description="Helical" evidence="8">
    <location>
        <begin position="111"/>
        <end position="128"/>
    </location>
</feature>
<sequence>MRIKSAVVLLGGALGAFASALPIDAAVGTHGALPVLAVVLALSFGRAERGADLRRRLVGIAAVPVVAVVAGAVGALLRVVPVVGAALFVGGLAGAVWLRRYGPRGALAGRLLTLPLVAMIVVPVPLAVPPGRPLWPTALAAAAVALLAAAWATATSLAADRLAERRRRPPAPATAVGASLATGPIAGPATGPTGGAGPARGRRSEMRPIPSTRMAIQLAVALVGAFVLGRVLTPGHGTWAVLTAFLVSSGNRGRGDVVWKGILRLGGAAGGTILATLLSQAFSPGDPLAIAAIFALLGVAAWLRDYSYAYWAAGVTGALAILYAYYGESGPEVLAARLIGILAGALLAIGAAWFVLPVRTSAVARRRTADALAALGETMAALRSDPRTPHANWEEALDGLNALAPPLRALRTLRPTPLADAIDALNACREPVRTLVDAAGDVYDRAPLRREVGAVRSSIGGVRRTLAGRPDPDAAPTPPGGPSHPVETLELGAALAALGAHLGTIRAVWSQGSLRRAL</sequence>
<dbReference type="Pfam" id="PF13515">
    <property type="entry name" value="FUSC_2"/>
    <property type="match status" value="1"/>
</dbReference>
<evidence type="ECO:0000256" key="3">
    <source>
        <dbReference type="ARBA" id="ARBA00022692"/>
    </source>
</evidence>
<accession>A0A545AYQ0</accession>
<feature type="transmembrane region" description="Helical" evidence="8">
    <location>
        <begin position="57"/>
        <end position="76"/>
    </location>
</feature>
<evidence type="ECO:0000256" key="1">
    <source>
        <dbReference type="ARBA" id="ARBA00004651"/>
    </source>
</evidence>
<dbReference type="PANTHER" id="PTHR30509:SF9">
    <property type="entry name" value="MULTIDRUG RESISTANCE PROTEIN MDTO"/>
    <property type="match status" value="1"/>
</dbReference>
<feature type="compositionally biased region" description="Pro residues" evidence="7">
    <location>
        <begin position="473"/>
        <end position="482"/>
    </location>
</feature>
<gene>
    <name evidence="11" type="ORF">FL583_03450</name>
</gene>
<dbReference type="GO" id="GO:0005886">
    <property type="term" value="C:plasma membrane"/>
    <property type="evidence" value="ECO:0007669"/>
    <property type="project" value="UniProtKB-SubCell"/>
</dbReference>
<evidence type="ECO:0000256" key="9">
    <source>
        <dbReference type="SAM" id="SignalP"/>
    </source>
</evidence>
<evidence type="ECO:0000256" key="2">
    <source>
        <dbReference type="ARBA" id="ARBA00022475"/>
    </source>
</evidence>
<feature type="transmembrane region" description="Helical" evidence="8">
    <location>
        <begin position="134"/>
        <end position="159"/>
    </location>
</feature>
<comment type="similarity">
    <text evidence="6">Belongs to the YccS/YhfK family.</text>
</comment>
<evidence type="ECO:0000256" key="6">
    <source>
        <dbReference type="ARBA" id="ARBA00043993"/>
    </source>
</evidence>
<feature type="transmembrane region" description="Helical" evidence="8">
    <location>
        <begin position="288"/>
        <end position="303"/>
    </location>
</feature>
<dbReference type="PANTHER" id="PTHR30509">
    <property type="entry name" value="P-HYDROXYBENZOIC ACID EFFLUX PUMP SUBUNIT-RELATED"/>
    <property type="match status" value="1"/>
</dbReference>
<evidence type="ECO:0000313" key="11">
    <source>
        <dbReference type="EMBL" id="TQS46456.1"/>
    </source>
</evidence>
<feature type="chain" id="PRO_5039509109" description="Integral membrane bound transporter domain-containing protein" evidence="9">
    <location>
        <begin position="21"/>
        <end position="518"/>
    </location>
</feature>
<proteinExistence type="inferred from homology"/>
<feature type="transmembrane region" description="Helical" evidence="8">
    <location>
        <begin position="338"/>
        <end position="358"/>
    </location>
</feature>
<evidence type="ECO:0000256" key="8">
    <source>
        <dbReference type="SAM" id="Phobius"/>
    </source>
</evidence>
<comment type="subcellular location">
    <subcellularLocation>
        <location evidence="1">Cell membrane</location>
        <topology evidence="1">Multi-pass membrane protein</topology>
    </subcellularLocation>
</comment>
<evidence type="ECO:0000313" key="12">
    <source>
        <dbReference type="Proteomes" id="UP000317982"/>
    </source>
</evidence>
<feature type="region of interest" description="Disordered" evidence="7">
    <location>
        <begin position="163"/>
        <end position="205"/>
    </location>
</feature>
<feature type="transmembrane region" description="Helical" evidence="8">
    <location>
        <begin position="308"/>
        <end position="326"/>
    </location>
</feature>
<keyword evidence="2" id="KW-1003">Cell membrane</keyword>
<evidence type="ECO:0000259" key="10">
    <source>
        <dbReference type="Pfam" id="PF13515"/>
    </source>
</evidence>
<organism evidence="11 12">
    <name type="scientific">Cryptosporangium phraense</name>
    <dbReference type="NCBI Taxonomy" id="2593070"/>
    <lineage>
        <taxon>Bacteria</taxon>
        <taxon>Bacillati</taxon>
        <taxon>Actinomycetota</taxon>
        <taxon>Actinomycetes</taxon>
        <taxon>Cryptosporangiales</taxon>
        <taxon>Cryptosporangiaceae</taxon>
        <taxon>Cryptosporangium</taxon>
    </lineage>
</organism>
<dbReference type="InterPro" id="IPR049453">
    <property type="entry name" value="Memb_transporter_dom"/>
</dbReference>
<reference evidence="11 12" key="1">
    <citation type="submission" date="2019-07" db="EMBL/GenBank/DDBJ databases">
        <title>Cryptosporangium phraense sp. nov., isolated from plant litter.</title>
        <authorList>
            <person name="Suriyachadkun C."/>
        </authorList>
    </citation>
    <scope>NUCLEOTIDE SEQUENCE [LARGE SCALE GENOMIC DNA]</scope>
    <source>
        <strain evidence="11 12">A-T 5661</strain>
    </source>
</reference>
<keyword evidence="5 8" id="KW-0472">Membrane</keyword>
<comment type="caution">
    <text evidence="11">The sequence shown here is derived from an EMBL/GenBank/DDBJ whole genome shotgun (WGS) entry which is preliminary data.</text>
</comment>
<keyword evidence="9" id="KW-0732">Signal</keyword>
<evidence type="ECO:0000256" key="4">
    <source>
        <dbReference type="ARBA" id="ARBA00022989"/>
    </source>
</evidence>
<dbReference type="OrthoDB" id="3214226at2"/>
<dbReference type="Proteomes" id="UP000317982">
    <property type="component" value="Unassembled WGS sequence"/>
</dbReference>
<dbReference type="InParanoid" id="A0A545AYQ0"/>
<feature type="compositionally biased region" description="Low complexity" evidence="7">
    <location>
        <begin position="173"/>
        <end position="191"/>
    </location>
</feature>
<name>A0A545AYQ0_9ACTN</name>
<keyword evidence="12" id="KW-1185">Reference proteome</keyword>
<keyword evidence="4 8" id="KW-1133">Transmembrane helix</keyword>
<feature type="transmembrane region" description="Helical" evidence="8">
    <location>
        <begin position="262"/>
        <end position="282"/>
    </location>
</feature>
<feature type="signal peptide" evidence="9">
    <location>
        <begin position="1"/>
        <end position="20"/>
    </location>
</feature>
<dbReference type="RefSeq" id="WP_142702975.1">
    <property type="nucleotide sequence ID" value="NZ_VIRS01000002.1"/>
</dbReference>
<evidence type="ECO:0000256" key="7">
    <source>
        <dbReference type="SAM" id="MobiDB-lite"/>
    </source>
</evidence>
<feature type="transmembrane region" description="Helical" evidence="8">
    <location>
        <begin position="82"/>
        <end position="99"/>
    </location>
</feature>
<protein>
    <recommendedName>
        <fullName evidence="10">Integral membrane bound transporter domain-containing protein</fullName>
    </recommendedName>
</protein>
<dbReference type="EMBL" id="VIRS01000002">
    <property type="protein sequence ID" value="TQS46456.1"/>
    <property type="molecule type" value="Genomic_DNA"/>
</dbReference>
<keyword evidence="3 8" id="KW-0812">Transmembrane</keyword>
<evidence type="ECO:0000256" key="5">
    <source>
        <dbReference type="ARBA" id="ARBA00023136"/>
    </source>
</evidence>
<dbReference type="AlphaFoldDB" id="A0A545AYQ0"/>